<dbReference type="PANTHER" id="PTHR43045">
    <property type="entry name" value="SHIKIMATE TRANSPORTER"/>
    <property type="match status" value="1"/>
</dbReference>
<dbReference type="RefSeq" id="WP_123686185.1">
    <property type="nucleotide sequence ID" value="NZ_RKHY01000001.1"/>
</dbReference>
<feature type="transmembrane region" description="Helical" evidence="11">
    <location>
        <begin position="373"/>
        <end position="395"/>
    </location>
</feature>
<evidence type="ECO:0000256" key="9">
    <source>
        <dbReference type="ARBA" id="ARBA00037295"/>
    </source>
</evidence>
<dbReference type="Proteomes" id="UP000274843">
    <property type="component" value="Unassembled WGS sequence"/>
</dbReference>
<dbReference type="InterPro" id="IPR005829">
    <property type="entry name" value="Sugar_transporter_CS"/>
</dbReference>
<evidence type="ECO:0000313" key="13">
    <source>
        <dbReference type="EMBL" id="ROS44173.1"/>
    </source>
</evidence>
<sequence length="425" mass="45131">MVVEQQQAARVNPARVAFASFVGTAIEWYDFFLFGSAATLVFNTQFFPTLSPLAGTLAAFATFGVAFVARPLGGIVFGHFGDRLGRKRMLILSLLLMGGGTVAIGVLPTYAQIGLAAPLLLVLVRLIQGFAVGGEWGGAVLMAVEHAPPRRRAFYGSWPQAGVPAGLVLSAAAFLAVQQLPKDQLLSWGWRLPFLASAVLIAVGFYVRSRLSESPEFEQVSQAREVSKFPLKDTLRRSLRSVLVGLFAQAASNIPFYVVTVFVLSYGPGEAGISRSTVLTCLIVASLLDIAAVPLVAVLADRIGRRNVLLAGAVYSALAAFPFFWLIDSGAPAAVLIAMFLFACVGHALSYSAMAGFLAELFDAEHRYTGVSVAYQVGGLITSGPAPFIAAALFAGFGGSWVISLYIVLACAITFTALLFTPRRH</sequence>
<organism evidence="13 14">
    <name type="scientific">Amycolatopsis thermoflava</name>
    <dbReference type="NCBI Taxonomy" id="84480"/>
    <lineage>
        <taxon>Bacteria</taxon>
        <taxon>Bacillati</taxon>
        <taxon>Actinomycetota</taxon>
        <taxon>Actinomycetes</taxon>
        <taxon>Pseudonocardiales</taxon>
        <taxon>Pseudonocardiaceae</taxon>
        <taxon>Amycolatopsis</taxon>
        <taxon>Amycolatopsis methanolica group</taxon>
    </lineage>
</organism>
<evidence type="ECO:0000256" key="2">
    <source>
        <dbReference type="ARBA" id="ARBA00008240"/>
    </source>
</evidence>
<keyword evidence="7 11" id="KW-1133">Transmembrane helix</keyword>
<accession>A0A3N2H5H9</accession>
<dbReference type="GeneID" id="301847867"/>
<comment type="function">
    <text evidence="9">May be a proton symporter involved in the uptake of osmolytes such as proline and glycine betaine.</text>
</comment>
<protein>
    <recommendedName>
        <fullName evidence="10">Putative proline/betaine transporter</fullName>
    </recommendedName>
</protein>
<evidence type="ECO:0000256" key="5">
    <source>
        <dbReference type="ARBA" id="ARBA00022692"/>
    </source>
</evidence>
<proteinExistence type="inferred from homology"/>
<feature type="domain" description="Major facilitator superfamily (MFS) profile" evidence="12">
    <location>
        <begin position="16"/>
        <end position="425"/>
    </location>
</feature>
<dbReference type="AlphaFoldDB" id="A0A3N2H5H9"/>
<feature type="transmembrane region" description="Helical" evidence="11">
    <location>
        <begin position="188"/>
        <end position="207"/>
    </location>
</feature>
<comment type="subcellular location">
    <subcellularLocation>
        <location evidence="1">Cell membrane</location>
        <topology evidence="1">Multi-pass membrane protein</topology>
    </subcellularLocation>
</comment>
<dbReference type="PROSITE" id="PS00216">
    <property type="entry name" value="SUGAR_TRANSPORT_1"/>
    <property type="match status" value="1"/>
</dbReference>
<feature type="transmembrane region" description="Helical" evidence="11">
    <location>
        <begin position="401"/>
        <end position="420"/>
    </location>
</feature>
<evidence type="ECO:0000256" key="8">
    <source>
        <dbReference type="ARBA" id="ARBA00023136"/>
    </source>
</evidence>
<name>A0A3N2H5H9_9PSEU</name>
<feature type="transmembrane region" description="Helical" evidence="11">
    <location>
        <begin position="153"/>
        <end position="176"/>
    </location>
</feature>
<keyword evidence="3" id="KW-0813">Transport</keyword>
<gene>
    <name evidence="13" type="ORF">EDD35_6603</name>
</gene>
<keyword evidence="14" id="KW-1185">Reference proteome</keyword>
<evidence type="ECO:0000256" key="10">
    <source>
        <dbReference type="ARBA" id="ARBA00039918"/>
    </source>
</evidence>
<dbReference type="CDD" id="cd17369">
    <property type="entry name" value="MFS_ShiA_like"/>
    <property type="match status" value="1"/>
</dbReference>
<dbReference type="InterPro" id="IPR011701">
    <property type="entry name" value="MFS"/>
</dbReference>
<keyword evidence="5 11" id="KW-0812">Transmembrane</keyword>
<feature type="transmembrane region" description="Helical" evidence="11">
    <location>
        <begin position="277"/>
        <end position="300"/>
    </location>
</feature>
<evidence type="ECO:0000256" key="11">
    <source>
        <dbReference type="SAM" id="Phobius"/>
    </source>
</evidence>
<comment type="similarity">
    <text evidence="2">Belongs to the major facilitator superfamily. Metabolite:H+ Symporter (MHS) family (TC 2.A.1.6) family.</text>
</comment>
<keyword evidence="4" id="KW-1003">Cell membrane</keyword>
<dbReference type="InterPro" id="IPR036259">
    <property type="entry name" value="MFS_trans_sf"/>
</dbReference>
<dbReference type="SUPFAM" id="SSF103473">
    <property type="entry name" value="MFS general substrate transporter"/>
    <property type="match status" value="1"/>
</dbReference>
<evidence type="ECO:0000256" key="3">
    <source>
        <dbReference type="ARBA" id="ARBA00022448"/>
    </source>
</evidence>
<dbReference type="InterPro" id="IPR020846">
    <property type="entry name" value="MFS_dom"/>
</dbReference>
<dbReference type="PANTHER" id="PTHR43045:SF1">
    <property type="entry name" value="SHIKIMATE TRANSPORTER"/>
    <property type="match status" value="1"/>
</dbReference>
<comment type="caution">
    <text evidence="13">The sequence shown here is derived from an EMBL/GenBank/DDBJ whole genome shotgun (WGS) entry which is preliminary data.</text>
</comment>
<evidence type="ECO:0000256" key="4">
    <source>
        <dbReference type="ARBA" id="ARBA00022475"/>
    </source>
</evidence>
<dbReference type="FunFam" id="1.20.1250.20:FF:000001">
    <property type="entry name" value="Dicarboxylate MFS transporter"/>
    <property type="match status" value="1"/>
</dbReference>
<evidence type="ECO:0000313" key="14">
    <source>
        <dbReference type="Proteomes" id="UP000274843"/>
    </source>
</evidence>
<feature type="transmembrane region" description="Helical" evidence="11">
    <location>
        <begin position="307"/>
        <end position="327"/>
    </location>
</feature>
<feature type="transmembrane region" description="Helical" evidence="11">
    <location>
        <begin position="242"/>
        <end position="265"/>
    </location>
</feature>
<keyword evidence="6" id="KW-0769">Symport</keyword>
<dbReference type="Gene3D" id="1.20.1250.20">
    <property type="entry name" value="MFS general substrate transporter like domains"/>
    <property type="match status" value="2"/>
</dbReference>
<feature type="transmembrane region" description="Helical" evidence="11">
    <location>
        <begin position="333"/>
        <end position="361"/>
    </location>
</feature>
<dbReference type="PROSITE" id="PS50850">
    <property type="entry name" value="MFS"/>
    <property type="match status" value="1"/>
</dbReference>
<feature type="transmembrane region" description="Helical" evidence="11">
    <location>
        <begin position="89"/>
        <end position="107"/>
    </location>
</feature>
<reference evidence="13 14" key="1">
    <citation type="submission" date="2018-11" db="EMBL/GenBank/DDBJ databases">
        <title>Sequencing the genomes of 1000 actinobacteria strains.</title>
        <authorList>
            <person name="Klenk H.-P."/>
        </authorList>
    </citation>
    <scope>NUCLEOTIDE SEQUENCE [LARGE SCALE GENOMIC DNA]</scope>
    <source>
        <strain evidence="13 14">DSM 44348</strain>
    </source>
</reference>
<dbReference type="EMBL" id="RKHY01000001">
    <property type="protein sequence ID" value="ROS44173.1"/>
    <property type="molecule type" value="Genomic_DNA"/>
</dbReference>
<evidence type="ECO:0000259" key="12">
    <source>
        <dbReference type="PROSITE" id="PS50850"/>
    </source>
</evidence>
<feature type="transmembrane region" description="Helical" evidence="11">
    <location>
        <begin position="16"/>
        <end position="42"/>
    </location>
</feature>
<evidence type="ECO:0000256" key="6">
    <source>
        <dbReference type="ARBA" id="ARBA00022847"/>
    </source>
</evidence>
<evidence type="ECO:0000256" key="7">
    <source>
        <dbReference type="ARBA" id="ARBA00022989"/>
    </source>
</evidence>
<dbReference type="GO" id="GO:0005886">
    <property type="term" value="C:plasma membrane"/>
    <property type="evidence" value="ECO:0007669"/>
    <property type="project" value="UniProtKB-SubCell"/>
</dbReference>
<keyword evidence="8 11" id="KW-0472">Membrane</keyword>
<evidence type="ECO:0000256" key="1">
    <source>
        <dbReference type="ARBA" id="ARBA00004651"/>
    </source>
</evidence>
<dbReference type="GO" id="GO:0015293">
    <property type="term" value="F:symporter activity"/>
    <property type="evidence" value="ECO:0007669"/>
    <property type="project" value="UniProtKB-KW"/>
</dbReference>
<dbReference type="Pfam" id="PF07690">
    <property type="entry name" value="MFS_1"/>
    <property type="match status" value="1"/>
</dbReference>
<feature type="transmembrane region" description="Helical" evidence="11">
    <location>
        <begin position="54"/>
        <end position="77"/>
    </location>
</feature>